<dbReference type="AlphaFoldDB" id="A0A5C8IJ39"/>
<protein>
    <submittedName>
        <fullName evidence="3">IS66 family transposase</fullName>
    </submittedName>
</protein>
<organism evidence="3 4">
    <name type="scientific">Pontibacter qinzhouensis</name>
    <dbReference type="NCBI Taxonomy" id="2603253"/>
    <lineage>
        <taxon>Bacteria</taxon>
        <taxon>Pseudomonadati</taxon>
        <taxon>Bacteroidota</taxon>
        <taxon>Cytophagia</taxon>
        <taxon>Cytophagales</taxon>
        <taxon>Hymenobacteraceae</taxon>
        <taxon>Pontibacter</taxon>
    </lineage>
</organism>
<evidence type="ECO:0000313" key="4">
    <source>
        <dbReference type="Proteomes" id="UP000321926"/>
    </source>
</evidence>
<dbReference type="EMBL" id="VRTY01000198">
    <property type="protein sequence ID" value="TXK20936.1"/>
    <property type="molecule type" value="Genomic_DNA"/>
</dbReference>
<dbReference type="PANTHER" id="PTHR33678">
    <property type="entry name" value="BLL1576 PROTEIN"/>
    <property type="match status" value="1"/>
</dbReference>
<feature type="domain" description="Transposase TnpC homeodomain" evidence="2">
    <location>
        <begin position="2"/>
        <end position="68"/>
    </location>
</feature>
<dbReference type="Pfam" id="PF13007">
    <property type="entry name" value="LZ_Tnp_IS66"/>
    <property type="match status" value="1"/>
</dbReference>
<dbReference type="Proteomes" id="UP000321926">
    <property type="component" value="Unassembled WGS sequence"/>
</dbReference>
<dbReference type="Pfam" id="PF03050">
    <property type="entry name" value="DDE_Tnp_IS66"/>
    <property type="match status" value="1"/>
</dbReference>
<evidence type="ECO:0000259" key="1">
    <source>
        <dbReference type="Pfam" id="PF03050"/>
    </source>
</evidence>
<dbReference type="PANTHER" id="PTHR33678:SF1">
    <property type="entry name" value="BLL1576 PROTEIN"/>
    <property type="match status" value="1"/>
</dbReference>
<dbReference type="NCBIfam" id="NF033517">
    <property type="entry name" value="transpos_IS66"/>
    <property type="match status" value="1"/>
</dbReference>
<dbReference type="InterPro" id="IPR004291">
    <property type="entry name" value="Transposase_IS66_central"/>
</dbReference>
<accession>A0A5C8IJ39</accession>
<comment type="caution">
    <text evidence="3">The sequence shown here is derived from an EMBL/GenBank/DDBJ whole genome shotgun (WGS) entry which is preliminary data.</text>
</comment>
<dbReference type="InterPro" id="IPR024463">
    <property type="entry name" value="Transposase_TnpC_homeodom"/>
</dbReference>
<feature type="non-terminal residue" evidence="3">
    <location>
        <position position="442"/>
    </location>
</feature>
<feature type="domain" description="Transposase IS66 central" evidence="1">
    <location>
        <begin position="127"/>
        <end position="407"/>
    </location>
</feature>
<dbReference type="OrthoDB" id="9760067at2"/>
<keyword evidence="4" id="KW-1185">Reference proteome</keyword>
<name>A0A5C8IJ39_9BACT</name>
<gene>
    <name evidence="3" type="ORF">FVR03_23960</name>
</gene>
<evidence type="ECO:0000313" key="3">
    <source>
        <dbReference type="EMBL" id="TXK20936.1"/>
    </source>
</evidence>
<dbReference type="InterPro" id="IPR052344">
    <property type="entry name" value="Transposase-related"/>
</dbReference>
<sequence>MYQRIAFGQKRERFEADATQLPLPFQTPAVEVEQQQELLEEQINYVRKRQSAHKGRTPLPAHLPVEEVEIYPEGDLTQMVCIGKEVTEELDCDPARFFIRRYIRYKYAHEHQEGVSIGTLPERVIDKGIPGAGLLASILVDKYMDHLPLYRQKQRFARENIPIATSTIEGWAKQALERLEPLYEQLLFDTKAKGYLQADETPIKVLESNKKGACHQGYYWVYHSPLDKTVLFDYRPTRGAAGAQVLDSFTGYLQTDGYGVYEKIGARQEVVHLACWAHARREFEKALGNDAKRAGVALLYIQQLYAVERKAREEELDAAAIKQLRLEKSLPLLNELGKWLVEEVKQTLPKSQIGKAMSYSIARWDALSAYLYDGELQIDNNLVENAIRPVALGRKNYLFAGSHQAAQRAAMIYSFFAICKKQEVNPYQWLKHTLQNIMTINH</sequence>
<proteinExistence type="predicted"/>
<reference evidence="3 4" key="1">
    <citation type="submission" date="2019-08" db="EMBL/GenBank/DDBJ databases">
        <authorList>
            <person name="Shi S."/>
        </authorList>
    </citation>
    <scope>NUCLEOTIDE SEQUENCE [LARGE SCALE GENOMIC DNA]</scope>
    <source>
        <strain evidence="3 4">GY10130</strain>
    </source>
</reference>
<evidence type="ECO:0000259" key="2">
    <source>
        <dbReference type="Pfam" id="PF13007"/>
    </source>
</evidence>